<dbReference type="GO" id="GO:0006303">
    <property type="term" value="P:double-strand break repair via nonhomologous end joining"/>
    <property type="evidence" value="ECO:0007669"/>
    <property type="project" value="TreeGrafter"/>
</dbReference>
<protein>
    <recommendedName>
        <fullName evidence="7">Metallo-beta-lactamase domain-containing protein</fullName>
    </recommendedName>
</protein>
<dbReference type="AlphaFoldDB" id="W4G3U9"/>
<dbReference type="InterPro" id="IPR011084">
    <property type="entry name" value="DRMBL"/>
</dbReference>
<keyword evidence="3" id="KW-0227">DNA damage</keyword>
<dbReference type="STRING" id="112090.W4G3U9"/>
<comment type="subcellular location">
    <subcellularLocation>
        <location evidence="1">Nucleus</location>
    </subcellularLocation>
</comment>
<comment type="similarity">
    <text evidence="2">Belongs to the DNA repair metallo-beta-lactamase (DRMBL) family.</text>
</comment>
<proteinExistence type="inferred from homology"/>
<evidence type="ECO:0000256" key="5">
    <source>
        <dbReference type="ARBA" id="ARBA00023242"/>
    </source>
</evidence>
<feature type="domain" description="Metallo-beta-lactamase" evidence="7">
    <location>
        <begin position="379"/>
        <end position="534"/>
    </location>
</feature>
<dbReference type="Gene3D" id="3.40.50.12650">
    <property type="match status" value="1"/>
</dbReference>
<evidence type="ECO:0000259" key="7">
    <source>
        <dbReference type="SMART" id="SM00849"/>
    </source>
</evidence>
<dbReference type="PANTHER" id="PTHR23240">
    <property type="entry name" value="DNA CROSS-LINK REPAIR PROTEIN PSO2/SNM1-RELATED"/>
    <property type="match status" value="1"/>
</dbReference>
<name>W4G3U9_APHAT</name>
<gene>
    <name evidence="8" type="ORF">H257_11426</name>
</gene>
<dbReference type="GO" id="GO:0005634">
    <property type="term" value="C:nucleus"/>
    <property type="evidence" value="ECO:0007669"/>
    <property type="project" value="UniProtKB-SubCell"/>
</dbReference>
<sequence>MSRRHLLSLRYCDEEVVNNDEPTAAAPPATQRNSTTECPMMHTWSVDELSPPRSTTPAINEDLERRLDLPSAPKVDASTAATSPYHCSSELARLSDVKADPVIEVFRASPTPKAALGATEFRALNSFASTEAIQAACVKITTPPSNRRDATLTSRQDADAVVAFSDSDDDDIIPATQRIVGPISSHPRVASSSLQSPAVQCPSCGKVLTFLNERGQLQHVNACLDQLEQFAHNKATSARSSATSSVAITHIGQSAPSTPAVMPCTVCGVDLVTKTSSQRVNHVKQCGRRFGVTLHTLRIDDDEAPSPPPQVDLATNKPAVSTPNAFDMLMKNAQTSSMTVPTSTMGILQPPPPSSKKRKPSGGQRGGGAWSFKSKEGMPCPQYKLIAGSSIVVDGFQYAKPSLSKVYFLSHFHSDHYTGLSKSFSAGVIYCTAVTAKLVLLCLGVNKKYIHPLPLNQPHVLADQQGQVTLIEANHCPGAALFLFQLRGGKTYLHTGDFRYDPTMLDNRFLMRYAHQSPALDGVYLDTTYCEPQHCHPTQTVAIDEAKRLVNLHDADRALFLFGSYSIGKERLFMDIARHLQRKVYVERSKYSLLSCFDWPDEDMAMVTLESSATNLHVVPMRSLNFDVMGGLLTKHRLRFHKVIAFQPTGWTFSGKKHKLSSTRMQMDGKLIIYGIPYSEHSSFEELCAFVTAFKPTKIIPTVNCAKSQKQVDLLRQTCFHNLTHHFK</sequence>
<dbReference type="InterPro" id="IPR001279">
    <property type="entry name" value="Metallo-B-lactamas"/>
</dbReference>
<reference evidence="8" key="1">
    <citation type="submission" date="2013-12" db="EMBL/GenBank/DDBJ databases">
        <title>The Genome Sequence of Aphanomyces astaci APO3.</title>
        <authorList>
            <consortium name="The Broad Institute Genomics Platform"/>
            <person name="Russ C."/>
            <person name="Tyler B."/>
            <person name="van West P."/>
            <person name="Dieguez-Uribeondo J."/>
            <person name="Young S.K."/>
            <person name="Zeng Q."/>
            <person name="Gargeya S."/>
            <person name="Fitzgerald M."/>
            <person name="Abouelleil A."/>
            <person name="Alvarado L."/>
            <person name="Chapman S.B."/>
            <person name="Gainer-Dewar J."/>
            <person name="Goldberg J."/>
            <person name="Griggs A."/>
            <person name="Gujja S."/>
            <person name="Hansen M."/>
            <person name="Howarth C."/>
            <person name="Imamovic A."/>
            <person name="Ireland A."/>
            <person name="Larimer J."/>
            <person name="McCowan C."/>
            <person name="Murphy C."/>
            <person name="Pearson M."/>
            <person name="Poon T.W."/>
            <person name="Priest M."/>
            <person name="Roberts A."/>
            <person name="Saif S."/>
            <person name="Shea T."/>
            <person name="Sykes S."/>
            <person name="Wortman J."/>
            <person name="Nusbaum C."/>
            <person name="Birren B."/>
        </authorList>
    </citation>
    <scope>NUCLEOTIDE SEQUENCE [LARGE SCALE GENOMIC DNA]</scope>
    <source>
        <strain evidence="8">APO3</strain>
    </source>
</reference>
<dbReference type="RefSeq" id="XP_009836647.1">
    <property type="nucleotide sequence ID" value="XM_009838345.1"/>
</dbReference>
<dbReference type="Gene3D" id="3.60.15.10">
    <property type="entry name" value="Ribonuclease Z/Hydroxyacylglutathione hydrolase-like"/>
    <property type="match status" value="1"/>
</dbReference>
<evidence type="ECO:0000256" key="3">
    <source>
        <dbReference type="ARBA" id="ARBA00022763"/>
    </source>
</evidence>
<dbReference type="Pfam" id="PF07522">
    <property type="entry name" value="DRMBL"/>
    <property type="match status" value="1"/>
</dbReference>
<keyword evidence="5" id="KW-0539">Nucleus</keyword>
<dbReference type="EMBL" id="KI913147">
    <property type="protein sequence ID" value="ETV73709.1"/>
    <property type="molecule type" value="Genomic_DNA"/>
</dbReference>
<evidence type="ECO:0000256" key="4">
    <source>
        <dbReference type="ARBA" id="ARBA00023204"/>
    </source>
</evidence>
<dbReference type="VEuPathDB" id="FungiDB:H257_11426"/>
<dbReference type="CDD" id="cd16273">
    <property type="entry name" value="SNM1A-1C-like_MBL-fold"/>
    <property type="match status" value="1"/>
</dbReference>
<dbReference type="OrthoDB" id="262529at2759"/>
<dbReference type="PANTHER" id="PTHR23240:SF6">
    <property type="entry name" value="DNA CROSS-LINK REPAIR 1A PROTEIN"/>
    <property type="match status" value="1"/>
</dbReference>
<feature type="region of interest" description="Disordered" evidence="6">
    <location>
        <begin position="341"/>
        <end position="371"/>
    </location>
</feature>
<dbReference type="SMART" id="SM00849">
    <property type="entry name" value="Lactamase_B"/>
    <property type="match status" value="1"/>
</dbReference>
<evidence type="ECO:0000256" key="1">
    <source>
        <dbReference type="ARBA" id="ARBA00004123"/>
    </source>
</evidence>
<dbReference type="FunFam" id="3.40.50.12650:FF:000001">
    <property type="entry name" value="DNA cross-link repair 1A"/>
    <property type="match status" value="1"/>
</dbReference>
<keyword evidence="4" id="KW-0234">DNA repair</keyword>
<dbReference type="SUPFAM" id="SSF56281">
    <property type="entry name" value="Metallo-hydrolase/oxidoreductase"/>
    <property type="match status" value="1"/>
</dbReference>
<dbReference type="GO" id="GO:0003684">
    <property type="term" value="F:damaged DNA binding"/>
    <property type="evidence" value="ECO:0007669"/>
    <property type="project" value="TreeGrafter"/>
</dbReference>
<evidence type="ECO:0000256" key="2">
    <source>
        <dbReference type="ARBA" id="ARBA00010304"/>
    </source>
</evidence>
<organism evidence="8">
    <name type="scientific">Aphanomyces astaci</name>
    <name type="common">Crayfish plague agent</name>
    <dbReference type="NCBI Taxonomy" id="112090"/>
    <lineage>
        <taxon>Eukaryota</taxon>
        <taxon>Sar</taxon>
        <taxon>Stramenopiles</taxon>
        <taxon>Oomycota</taxon>
        <taxon>Saprolegniomycetes</taxon>
        <taxon>Saprolegniales</taxon>
        <taxon>Verrucalvaceae</taxon>
        <taxon>Aphanomyces</taxon>
    </lineage>
</organism>
<dbReference type="GeneID" id="20813422"/>
<accession>W4G3U9</accession>
<evidence type="ECO:0000313" key="8">
    <source>
        <dbReference type="EMBL" id="ETV73709.1"/>
    </source>
</evidence>
<feature type="region of interest" description="Disordered" evidence="6">
    <location>
        <begin position="299"/>
        <end position="318"/>
    </location>
</feature>
<dbReference type="InterPro" id="IPR036866">
    <property type="entry name" value="RibonucZ/Hydroxyglut_hydro"/>
</dbReference>
<dbReference type="GO" id="GO:0036297">
    <property type="term" value="P:interstrand cross-link repair"/>
    <property type="evidence" value="ECO:0007669"/>
    <property type="project" value="TreeGrafter"/>
</dbReference>
<dbReference type="GO" id="GO:0035312">
    <property type="term" value="F:5'-3' DNA exonuclease activity"/>
    <property type="evidence" value="ECO:0007669"/>
    <property type="project" value="TreeGrafter"/>
</dbReference>
<evidence type="ECO:0000256" key="6">
    <source>
        <dbReference type="SAM" id="MobiDB-lite"/>
    </source>
</evidence>